<evidence type="ECO:0000256" key="1">
    <source>
        <dbReference type="ARBA" id="ARBA00010577"/>
    </source>
</evidence>
<gene>
    <name evidence="8" type="ORF">ATSB10_00980</name>
</gene>
<dbReference type="Pfam" id="PF13861">
    <property type="entry name" value="FLgD_tudor"/>
    <property type="match status" value="1"/>
</dbReference>
<dbReference type="InterPro" id="IPR025965">
    <property type="entry name" value="FlgD/Vpr_Ig-like"/>
</dbReference>
<evidence type="ECO:0000259" key="7">
    <source>
        <dbReference type="Pfam" id="PF13861"/>
    </source>
</evidence>
<dbReference type="Pfam" id="PF03963">
    <property type="entry name" value="FlgD"/>
    <property type="match status" value="1"/>
</dbReference>
<accession>A0A160MY80</accession>
<protein>
    <recommendedName>
        <fullName evidence="2 5">Basal-body rod modification protein FlgD</fullName>
    </recommendedName>
</protein>
<evidence type="ECO:0000256" key="2">
    <source>
        <dbReference type="ARBA" id="ARBA00016013"/>
    </source>
</evidence>
<dbReference type="Proteomes" id="UP000077255">
    <property type="component" value="Chromosome"/>
</dbReference>
<evidence type="ECO:0000256" key="5">
    <source>
        <dbReference type="RuleBase" id="RU362076"/>
    </source>
</evidence>
<dbReference type="Gene3D" id="2.60.40.4070">
    <property type="match status" value="1"/>
</dbReference>
<keyword evidence="9" id="KW-1185">Reference proteome</keyword>
<dbReference type="PATRIC" id="fig|445710.3.peg.96"/>
<dbReference type="Pfam" id="PF13860">
    <property type="entry name" value="FlgD_ig"/>
    <property type="match status" value="1"/>
</dbReference>
<organism evidence="8 9">
    <name type="scientific">Dyella thiooxydans</name>
    <dbReference type="NCBI Taxonomy" id="445710"/>
    <lineage>
        <taxon>Bacteria</taxon>
        <taxon>Pseudomonadati</taxon>
        <taxon>Pseudomonadota</taxon>
        <taxon>Gammaproteobacteria</taxon>
        <taxon>Lysobacterales</taxon>
        <taxon>Rhodanobacteraceae</taxon>
        <taxon>Dyella</taxon>
    </lineage>
</organism>
<evidence type="ECO:0000256" key="4">
    <source>
        <dbReference type="ARBA" id="ARBA00024746"/>
    </source>
</evidence>
<dbReference type="RefSeq" id="WP_063669928.1">
    <property type="nucleotide sequence ID" value="NZ_CP014841.1"/>
</dbReference>
<dbReference type="InterPro" id="IPR025963">
    <property type="entry name" value="FLgD_Tudor"/>
</dbReference>
<feature type="domain" description="FlgD/Vpr Ig-like" evidence="6">
    <location>
        <begin position="129"/>
        <end position="181"/>
    </location>
</feature>
<dbReference type="STRING" id="445710.ATSB10_00980"/>
<reference evidence="8" key="1">
    <citation type="submission" date="2016-02" db="EMBL/GenBank/DDBJ databases">
        <title>Complete genome sequencing and analysis of ATSB10, Dyella thiooxydans isolated from rhizosphere soil of sunflower (Helianthus annuus L.).</title>
        <authorList>
            <person name="Lee Y."/>
            <person name="Hwangbo K."/>
            <person name="Chung H."/>
            <person name="Yoo J."/>
            <person name="Kim K.Y."/>
            <person name="Sa T.M."/>
            <person name="Um Y."/>
            <person name="Madhaiyan M."/>
        </authorList>
    </citation>
    <scope>NUCLEOTIDE SEQUENCE [LARGE SCALE GENOMIC DNA]</scope>
    <source>
        <strain evidence="8">ATSB10</strain>
    </source>
</reference>
<dbReference type="InterPro" id="IPR005648">
    <property type="entry name" value="FlgD"/>
</dbReference>
<sequence>MTINTANTLGSANTAASAASQVGSAAKAGSMSQADFLKLMTAQLQSQDPTHPVDNTQFVSQMAQFSQLQSTQDMVSSVQTLNSTVNGALQTSQVLGSSNLVNREVMVPTSTLQYAGGSVTGAANVTARGTMAVNVLDASGNVVRTMAVDATSSGLTQFSWDGKDNAGNQLPSGSYSIAAANGDTSFDTYVAGKVTAVGYGGSTVGTYLQVAGVGGVALSQVAQIL</sequence>
<feature type="domain" description="FlgD Tudor-like" evidence="7">
    <location>
        <begin position="92"/>
        <end position="221"/>
    </location>
</feature>
<evidence type="ECO:0000259" key="6">
    <source>
        <dbReference type="Pfam" id="PF13860"/>
    </source>
</evidence>
<evidence type="ECO:0000313" key="8">
    <source>
        <dbReference type="EMBL" id="AND67552.1"/>
    </source>
</evidence>
<comment type="function">
    <text evidence="4 5">Required for flagellar hook formation. May act as a scaffolding protein.</text>
</comment>
<keyword evidence="3 5" id="KW-1005">Bacterial flagellum biogenesis</keyword>
<dbReference type="KEGG" id="dtx:ATSB10_00980"/>
<dbReference type="AlphaFoldDB" id="A0A160MY80"/>
<dbReference type="OrthoDB" id="9785233at2"/>
<evidence type="ECO:0000313" key="9">
    <source>
        <dbReference type="Proteomes" id="UP000077255"/>
    </source>
</evidence>
<evidence type="ECO:0000256" key="3">
    <source>
        <dbReference type="ARBA" id="ARBA00022795"/>
    </source>
</evidence>
<name>A0A160MY80_9GAMM</name>
<proteinExistence type="inferred from homology"/>
<dbReference type="Gene3D" id="2.30.30.910">
    <property type="match status" value="1"/>
</dbReference>
<dbReference type="GO" id="GO:0044781">
    <property type="term" value="P:bacterial-type flagellum organization"/>
    <property type="evidence" value="ECO:0007669"/>
    <property type="project" value="UniProtKB-UniRule"/>
</dbReference>
<comment type="similarity">
    <text evidence="1 5">Belongs to the FlgD family.</text>
</comment>
<dbReference type="EMBL" id="CP014841">
    <property type="protein sequence ID" value="AND67552.1"/>
    <property type="molecule type" value="Genomic_DNA"/>
</dbReference>